<sequence>NSYGGIWLISSSYNTVSSNNISNHIFGGIYLSKSSNNQINANIGSNNGPVDFVGGIFVGDIILVMNSNNNNVSSNNVSKSNFGIMLAESSNYNTVSGNIVSNSKGGIVTFLVSNNILSGNTVLDNNLGIWVYQSSNNMVKNNTVLNSRTYGIGVSSSNNMESCCNNIIYNNNLINNPTQAIVYTDNNIFNLEAPIGGNYYSDYDTPEEGCNNINGDNFCDEPYVFSSGWDNLPWISPDGWLPRGNTPVGSNVQINPDAHVSILYNEVTTAGDTTVTQSTTNPGPDKDDFMFLGNYYELSTSAVFTPPVTVCINYDDIACRWREKRISRYSTGVRVEQAGMM</sequence>
<dbReference type="InterPro" id="IPR011050">
    <property type="entry name" value="Pectin_lyase_fold/virulence"/>
</dbReference>
<name>A0A0P7ZD36_9EURY</name>
<feature type="non-terminal residue" evidence="2">
    <location>
        <position position="1"/>
    </location>
</feature>
<dbReference type="Proteomes" id="UP000050360">
    <property type="component" value="Unassembled WGS sequence"/>
</dbReference>
<dbReference type="SMART" id="SM00710">
    <property type="entry name" value="PbH1"/>
    <property type="match status" value="7"/>
</dbReference>
<proteinExistence type="predicted"/>
<reference evidence="2 3" key="1">
    <citation type="submission" date="2015-09" db="EMBL/GenBank/DDBJ databases">
        <title>A metagenomics-based metabolic model of nitrate-dependent anaerobic oxidation of methane by Methanoperedens-like archaea.</title>
        <authorList>
            <person name="Arshad A."/>
            <person name="Speth D.R."/>
            <person name="De Graaf R.M."/>
            <person name="Op Den Camp H.J."/>
            <person name="Jetten M.S."/>
            <person name="Welte C.U."/>
        </authorList>
    </citation>
    <scope>NUCLEOTIDE SEQUENCE [LARGE SCALE GENOMIC DNA]</scope>
</reference>
<evidence type="ECO:0000313" key="3">
    <source>
        <dbReference type="Proteomes" id="UP000050360"/>
    </source>
</evidence>
<dbReference type="EMBL" id="LKCM01000218">
    <property type="protein sequence ID" value="KPQ42590.1"/>
    <property type="molecule type" value="Genomic_DNA"/>
</dbReference>
<evidence type="ECO:0000313" key="2">
    <source>
        <dbReference type="EMBL" id="KPQ42590.1"/>
    </source>
</evidence>
<protein>
    <submittedName>
        <fullName evidence="2">Surface layer protein B</fullName>
    </submittedName>
</protein>
<dbReference type="SUPFAM" id="SSF51126">
    <property type="entry name" value="Pectin lyase-like"/>
    <property type="match status" value="1"/>
</dbReference>
<dbReference type="Pfam" id="PF05048">
    <property type="entry name" value="NosD"/>
    <property type="match status" value="1"/>
</dbReference>
<accession>A0A0P7ZD36</accession>
<evidence type="ECO:0000259" key="1">
    <source>
        <dbReference type="Pfam" id="PF05048"/>
    </source>
</evidence>
<dbReference type="Gene3D" id="2.160.20.10">
    <property type="entry name" value="Single-stranded right-handed beta-helix, Pectin lyase-like"/>
    <property type="match status" value="1"/>
</dbReference>
<gene>
    <name evidence="2" type="ORF">MPEBLZ_02800</name>
</gene>
<dbReference type="InterPro" id="IPR022441">
    <property type="entry name" value="Para_beta_helix_rpt-2"/>
</dbReference>
<dbReference type="AlphaFoldDB" id="A0A0P7ZD36"/>
<organism evidence="2 3">
    <name type="scientific">Candidatus Methanoperedens nitratireducens</name>
    <dbReference type="NCBI Taxonomy" id="1392998"/>
    <lineage>
        <taxon>Archaea</taxon>
        <taxon>Methanobacteriati</taxon>
        <taxon>Methanobacteriota</taxon>
        <taxon>Stenosarchaea group</taxon>
        <taxon>Methanomicrobia</taxon>
        <taxon>Methanosarcinales</taxon>
        <taxon>ANME-2 cluster</taxon>
        <taxon>Candidatus Methanoperedentaceae</taxon>
        <taxon>Candidatus Methanoperedens</taxon>
    </lineage>
</organism>
<feature type="domain" description="Periplasmic copper-binding protein NosD beta helix" evidence="1">
    <location>
        <begin position="62"/>
        <end position="204"/>
    </location>
</feature>
<dbReference type="NCBIfam" id="TIGR03804">
    <property type="entry name" value="para_beta_helix"/>
    <property type="match status" value="3"/>
</dbReference>
<dbReference type="InterPro" id="IPR012334">
    <property type="entry name" value="Pectin_lyas_fold"/>
</dbReference>
<dbReference type="InterPro" id="IPR006626">
    <property type="entry name" value="PbH1"/>
</dbReference>
<dbReference type="InterPro" id="IPR007742">
    <property type="entry name" value="NosD_dom"/>
</dbReference>
<comment type="caution">
    <text evidence="2">The sequence shown here is derived from an EMBL/GenBank/DDBJ whole genome shotgun (WGS) entry which is preliminary data.</text>
</comment>